<keyword evidence="4 8" id="KW-0812">Transmembrane</keyword>
<feature type="transmembrane region" description="Helical" evidence="8">
    <location>
        <begin position="301"/>
        <end position="319"/>
    </location>
</feature>
<feature type="transmembrane region" description="Helical" evidence="8">
    <location>
        <begin position="61"/>
        <end position="81"/>
    </location>
</feature>
<evidence type="ECO:0000256" key="8">
    <source>
        <dbReference type="SAM" id="Phobius"/>
    </source>
</evidence>
<dbReference type="NCBIfam" id="TIGR00791">
    <property type="entry name" value="gntP"/>
    <property type="match status" value="1"/>
</dbReference>
<protein>
    <submittedName>
        <fullName evidence="9">Gluconate:H+ symporter</fullName>
    </submittedName>
</protein>
<evidence type="ECO:0000256" key="1">
    <source>
        <dbReference type="ARBA" id="ARBA00004651"/>
    </source>
</evidence>
<keyword evidence="10" id="KW-1185">Reference proteome</keyword>
<evidence type="ECO:0000256" key="6">
    <source>
        <dbReference type="ARBA" id="ARBA00023136"/>
    </source>
</evidence>
<evidence type="ECO:0000256" key="2">
    <source>
        <dbReference type="ARBA" id="ARBA00022448"/>
    </source>
</evidence>
<dbReference type="Pfam" id="PF02447">
    <property type="entry name" value="GntP_permease"/>
    <property type="match status" value="1"/>
</dbReference>
<organism evidence="9 10">
    <name type="scientific">Neobacillus driksii</name>
    <dbReference type="NCBI Taxonomy" id="3035913"/>
    <lineage>
        <taxon>Bacteria</taxon>
        <taxon>Bacillati</taxon>
        <taxon>Bacillota</taxon>
        <taxon>Bacilli</taxon>
        <taxon>Bacillales</taxon>
        <taxon>Bacillaceae</taxon>
        <taxon>Neobacillus</taxon>
    </lineage>
</organism>
<accession>A0ABV4YQ56</accession>
<feature type="transmembrane region" description="Helical" evidence="8">
    <location>
        <begin position="421"/>
        <end position="439"/>
    </location>
</feature>
<keyword evidence="5 8" id="KW-1133">Transmembrane helix</keyword>
<dbReference type="EMBL" id="JAROBZ020000001">
    <property type="protein sequence ID" value="MFB3167001.1"/>
    <property type="molecule type" value="Genomic_DNA"/>
</dbReference>
<keyword evidence="2" id="KW-0813">Transport</keyword>
<reference evidence="9 10" key="1">
    <citation type="submission" date="2024-05" db="EMBL/GenBank/DDBJ databases">
        <authorList>
            <person name="Venkateswaran K."/>
        </authorList>
    </citation>
    <scope>NUCLEOTIDE SEQUENCE [LARGE SCALE GENOMIC DNA]</scope>
    <source>
        <strain evidence="9 10">179-C4-2-HS</strain>
    </source>
</reference>
<dbReference type="Proteomes" id="UP001241748">
    <property type="component" value="Unassembled WGS sequence"/>
</dbReference>
<evidence type="ECO:0000313" key="10">
    <source>
        <dbReference type="Proteomes" id="UP001241748"/>
    </source>
</evidence>
<feature type="transmembrane region" description="Helical" evidence="8">
    <location>
        <begin position="101"/>
        <end position="129"/>
    </location>
</feature>
<feature type="transmembrane region" description="Helical" evidence="8">
    <location>
        <begin position="174"/>
        <end position="193"/>
    </location>
</feature>
<keyword evidence="3" id="KW-1003">Cell membrane</keyword>
<evidence type="ECO:0000256" key="5">
    <source>
        <dbReference type="ARBA" id="ARBA00022989"/>
    </source>
</evidence>
<feature type="transmembrane region" description="Helical" evidence="8">
    <location>
        <begin position="260"/>
        <end position="280"/>
    </location>
</feature>
<sequence>MPLLYVALGVALILVLMIPLKMNGFVALLLAALFVGLLQGMDVNTLLETIVSGIGGQVDDLILILGFGAMLGTVMAEAGAAQRIANTLIDKMGVKRVQVAMLLAAYILGITMFFEVAFVLLIPLVFTIVRQTKMNLLWVALPTVVGLSTTHSFLPPHPGPSAVAGVFGASQGLTLLYGLIIAIPVGFFIALMWPRIPFIKKLKPSIPEGLGTSKIFKEEEMPSFFASISSALIPVALMAVLAVTEITLPEDNSFRHYMEFFGSAPIALMISLLISFYILGPKIGRPLSDVMKSCSNAIKPMGMIILVIGAGGAFKQVLVDSGVADYIQELTSGWDISPIVLAWLIAVILRIALGSATVAVMTAAGIVLPIAQASGISMELMVLAVTSGSVAFSHVNDPGFWMYKEYLNLSVAEALKTRTTYTTALAILGLIGVLILNMFL</sequence>
<feature type="transmembrane region" description="Helical" evidence="8">
    <location>
        <begin position="136"/>
        <end position="154"/>
    </location>
</feature>
<keyword evidence="6 8" id="KW-0472">Membrane</keyword>
<feature type="transmembrane region" description="Helical" evidence="8">
    <location>
        <begin position="339"/>
        <end position="368"/>
    </location>
</feature>
<dbReference type="InterPro" id="IPR003474">
    <property type="entry name" value="Glcn_transporter"/>
</dbReference>
<evidence type="ECO:0000256" key="3">
    <source>
        <dbReference type="ARBA" id="ARBA00022475"/>
    </source>
</evidence>
<evidence type="ECO:0000313" key="9">
    <source>
        <dbReference type="EMBL" id="MFB3167001.1"/>
    </source>
</evidence>
<comment type="subcellular location">
    <subcellularLocation>
        <location evidence="1">Cell membrane</location>
        <topology evidence="1">Multi-pass membrane protein</topology>
    </subcellularLocation>
</comment>
<proteinExistence type="inferred from homology"/>
<comment type="similarity">
    <text evidence="7">Belongs to the GntP permease family.</text>
</comment>
<evidence type="ECO:0000256" key="7">
    <source>
        <dbReference type="ARBA" id="ARBA00049663"/>
    </source>
</evidence>
<dbReference type="PANTHER" id="PTHR30354">
    <property type="entry name" value="GNT FAMILY GLUCONATE TRANSPORTER"/>
    <property type="match status" value="1"/>
</dbReference>
<name>A0ABV4YQ56_9BACI</name>
<evidence type="ECO:0000256" key="4">
    <source>
        <dbReference type="ARBA" id="ARBA00022692"/>
    </source>
</evidence>
<dbReference type="PANTHER" id="PTHR30354:SF22">
    <property type="entry name" value="HIGH-AFFINITY GLUCONATE TRANSPORTER"/>
    <property type="match status" value="1"/>
</dbReference>
<feature type="transmembrane region" description="Helical" evidence="8">
    <location>
        <begin position="380"/>
        <end position="401"/>
    </location>
</feature>
<gene>
    <name evidence="9" type="ORF">P5G62_007745</name>
</gene>
<dbReference type="RefSeq" id="WP_306076686.1">
    <property type="nucleotide sequence ID" value="NZ_JAROBZ020000001.1"/>
</dbReference>
<dbReference type="PIRSF" id="PIRSF002746">
    <property type="entry name" value="Gluconate_transporter"/>
    <property type="match status" value="1"/>
</dbReference>
<comment type="caution">
    <text evidence="9">The sequence shown here is derived from an EMBL/GenBank/DDBJ whole genome shotgun (WGS) entry which is preliminary data.</text>
</comment>
<feature type="transmembrane region" description="Helical" evidence="8">
    <location>
        <begin position="224"/>
        <end position="248"/>
    </location>
</feature>